<reference evidence="3" key="2">
    <citation type="submission" date="2020-09" db="EMBL/GenBank/DDBJ databases">
        <authorList>
            <person name="Sun Q."/>
            <person name="Zhou Y."/>
        </authorList>
    </citation>
    <scope>NUCLEOTIDE SEQUENCE</scope>
    <source>
        <strain evidence="3">CGMCC 4.3508</strain>
    </source>
</reference>
<feature type="region of interest" description="Disordered" evidence="1">
    <location>
        <begin position="1"/>
        <end position="22"/>
    </location>
</feature>
<keyword evidence="2" id="KW-0472">Membrane</keyword>
<accession>A0A917VQS4</accession>
<feature type="transmembrane region" description="Helical" evidence="2">
    <location>
        <begin position="431"/>
        <end position="449"/>
    </location>
</feature>
<dbReference type="AlphaFoldDB" id="A0A917VQS4"/>
<evidence type="ECO:0000256" key="1">
    <source>
        <dbReference type="SAM" id="MobiDB-lite"/>
    </source>
</evidence>
<dbReference type="EMBL" id="BMMH01000004">
    <property type="protein sequence ID" value="GGL09423.1"/>
    <property type="molecule type" value="Genomic_DNA"/>
</dbReference>
<dbReference type="RefSeq" id="WP_058854377.1">
    <property type="nucleotide sequence ID" value="NZ_BMMH01000004.1"/>
</dbReference>
<feature type="compositionally biased region" description="Low complexity" evidence="1">
    <location>
        <begin position="7"/>
        <end position="22"/>
    </location>
</feature>
<name>A0A917VQS4_9NOCA</name>
<evidence type="ECO:0000313" key="3">
    <source>
        <dbReference type="EMBL" id="GGL09423.1"/>
    </source>
</evidence>
<reference evidence="3" key="1">
    <citation type="journal article" date="2014" name="Int. J. Syst. Evol. Microbiol.">
        <title>Complete genome sequence of Corynebacterium casei LMG S-19264T (=DSM 44701T), isolated from a smear-ripened cheese.</title>
        <authorList>
            <consortium name="US DOE Joint Genome Institute (JGI-PGF)"/>
            <person name="Walter F."/>
            <person name="Albersmeier A."/>
            <person name="Kalinowski J."/>
            <person name="Ruckert C."/>
        </authorList>
    </citation>
    <scope>NUCLEOTIDE SEQUENCE</scope>
    <source>
        <strain evidence="3">CGMCC 4.3508</strain>
    </source>
</reference>
<feature type="transmembrane region" description="Helical" evidence="2">
    <location>
        <begin position="455"/>
        <end position="473"/>
    </location>
</feature>
<dbReference type="InterPro" id="IPR005625">
    <property type="entry name" value="PepSY-ass_TM"/>
</dbReference>
<dbReference type="PANTHER" id="PTHR34219:SF1">
    <property type="entry name" value="PEPSY DOMAIN-CONTAINING PROTEIN"/>
    <property type="match status" value="1"/>
</dbReference>
<proteinExistence type="predicted"/>
<feature type="transmembrane region" description="Helical" evidence="2">
    <location>
        <begin position="171"/>
        <end position="192"/>
    </location>
</feature>
<dbReference type="Proteomes" id="UP000638263">
    <property type="component" value="Unassembled WGS sequence"/>
</dbReference>
<sequence>MSTTEVPAAPDSAAPATSTPRPGRGAFRALTLRLHFYAGLFVGPFLLIAAVTGGLYAVSPSIESFVNRDLLYVDSRGPERPLSEQVTAGTAVRPDLTLVAVAPAPAPGETTRVLFSDPALGESERHAVFVDPVTAQPVGESVVYGSSGALPFRAWVSQVHRHLHLGEPGRLYSELAASWLWLIALAGLALWIRRVRARRQRDSVRWLFVPNLARNERERRLNWHAVVGIWILPVALLLSATGLTWSTYAGDNIEKLRENLSWTTPAVETTLPGAAPAGTTHTDHHGGHTTGHTVPADRIQQLDGVQAAARATGVTRPAEITIPAADGTAFAVKERRLSGTLTANSVAVDGPTGTVTDRLPYADWPFMAKLANWGIQLHMGLMFGLLNQLLLLAAAVGLITVIARGYLMWWRRRPTPATGMFAVGKPPRRGALRRSAILAVPALAAAALIGWFAPVFGLSLLAFLVVDILVGALRRIRTAG</sequence>
<feature type="transmembrane region" description="Helical" evidence="2">
    <location>
        <begin position="221"/>
        <end position="245"/>
    </location>
</feature>
<keyword evidence="4" id="KW-1185">Reference proteome</keyword>
<keyword evidence="2" id="KW-1133">Transmembrane helix</keyword>
<gene>
    <name evidence="3" type="ORF">GCM10011588_24750</name>
</gene>
<keyword evidence="2" id="KW-0812">Transmembrane</keyword>
<evidence type="ECO:0000313" key="4">
    <source>
        <dbReference type="Proteomes" id="UP000638263"/>
    </source>
</evidence>
<protein>
    <submittedName>
        <fullName evidence="3">Peptidase</fullName>
    </submittedName>
</protein>
<feature type="transmembrane region" description="Helical" evidence="2">
    <location>
        <begin position="34"/>
        <end position="58"/>
    </location>
</feature>
<feature type="transmembrane region" description="Helical" evidence="2">
    <location>
        <begin position="389"/>
        <end position="410"/>
    </location>
</feature>
<dbReference type="PANTHER" id="PTHR34219">
    <property type="entry name" value="IRON-REGULATED INNER MEMBRANE PROTEIN-RELATED"/>
    <property type="match status" value="1"/>
</dbReference>
<dbReference type="Pfam" id="PF03929">
    <property type="entry name" value="PepSY_TM"/>
    <property type="match status" value="1"/>
</dbReference>
<evidence type="ECO:0000256" key="2">
    <source>
        <dbReference type="SAM" id="Phobius"/>
    </source>
</evidence>
<organism evidence="3 4">
    <name type="scientific">Nocardia jinanensis</name>
    <dbReference type="NCBI Taxonomy" id="382504"/>
    <lineage>
        <taxon>Bacteria</taxon>
        <taxon>Bacillati</taxon>
        <taxon>Actinomycetota</taxon>
        <taxon>Actinomycetes</taxon>
        <taxon>Mycobacteriales</taxon>
        <taxon>Nocardiaceae</taxon>
        <taxon>Nocardia</taxon>
    </lineage>
</organism>
<comment type="caution">
    <text evidence="3">The sequence shown here is derived from an EMBL/GenBank/DDBJ whole genome shotgun (WGS) entry which is preliminary data.</text>
</comment>